<accession>A0ABP9NB11</accession>
<protein>
    <submittedName>
        <fullName evidence="1">Uncharacterized protein</fullName>
    </submittedName>
</protein>
<name>A0ABP9NB11_9GAMM</name>
<sequence length="533" mass="60965">MKKWLKDLFASKKRMQDDNGFPIVWDKSLISIYQFLLPYKDADKLPDTAQNLPDESHDDSKIKWAAGAMDGVMNHHSSSSEQACAEQILTLLRTITAQPTQQDIAKLYTLIKEQGTLSYIDELTEKMAKAEVNFNKLYEFVYWLLLNSPDREVIKFSIAMLGRFNTQQTELFLLFGMHEEFTLYSAVALQNTLSSPIEVENALLTLAKKVDGWGRIHLVERLAKNPSQEVKNWLLREGYKNSVMYEYLAYTCATAGDLQTALAQPSVDMALLVATGEMIEALIMGGPAEDMRDYDQGASVCLCYLAQLQKQPINDLNILRTLLAIRDFIVDEVDDSYPNWDQKIKITLTDTVNNLITQEHWLPLIQQSLQTNDKKQFGIAINLYDRLGFDAWPLRFEHQKYNDSSQWYNLMQTDDAQRVQETIQLAKQKYDFFSIATGPELVTGFGTTFQEHYVLDFILQDLHRFPGVGEDLIVVGLNSPVIRSRNLALNAIESWDRQLWSPELKHALKRLAKIEPNEDTKQRVMALLNSLGA</sequence>
<dbReference type="Proteomes" id="UP001500171">
    <property type="component" value="Unassembled WGS sequence"/>
</dbReference>
<organism evidence="1 2">
    <name type="scientific">Orbus sasakiae</name>
    <dbReference type="NCBI Taxonomy" id="1078475"/>
    <lineage>
        <taxon>Bacteria</taxon>
        <taxon>Pseudomonadati</taxon>
        <taxon>Pseudomonadota</taxon>
        <taxon>Gammaproteobacteria</taxon>
        <taxon>Orbales</taxon>
        <taxon>Orbaceae</taxon>
        <taxon>Orbus</taxon>
    </lineage>
</organism>
<evidence type="ECO:0000313" key="1">
    <source>
        <dbReference type="EMBL" id="GAA5113565.1"/>
    </source>
</evidence>
<proteinExistence type="predicted"/>
<evidence type="ECO:0000313" key="2">
    <source>
        <dbReference type="Proteomes" id="UP001500171"/>
    </source>
</evidence>
<dbReference type="EMBL" id="BAABHY010000006">
    <property type="protein sequence ID" value="GAA5113565.1"/>
    <property type="molecule type" value="Genomic_DNA"/>
</dbReference>
<keyword evidence="2" id="KW-1185">Reference proteome</keyword>
<reference evidence="2" key="1">
    <citation type="journal article" date="2019" name="Int. J. Syst. Evol. Microbiol.">
        <title>The Global Catalogue of Microorganisms (GCM) 10K type strain sequencing project: providing services to taxonomists for standard genome sequencing and annotation.</title>
        <authorList>
            <consortium name="The Broad Institute Genomics Platform"/>
            <consortium name="The Broad Institute Genome Sequencing Center for Infectious Disease"/>
            <person name="Wu L."/>
            <person name="Ma J."/>
        </authorList>
    </citation>
    <scope>NUCLEOTIDE SEQUENCE [LARGE SCALE GENOMIC DNA]</scope>
    <source>
        <strain evidence="2">JCM 18050</strain>
    </source>
</reference>
<comment type="caution">
    <text evidence="1">The sequence shown here is derived from an EMBL/GenBank/DDBJ whole genome shotgun (WGS) entry which is preliminary data.</text>
</comment>
<dbReference type="RefSeq" id="WP_345492159.1">
    <property type="nucleotide sequence ID" value="NZ_BAABHY010000006.1"/>
</dbReference>
<gene>
    <name evidence="1" type="ORF">GCM10023211_21890</name>
</gene>